<name>A0A0B6Z8P1_9EUPU</name>
<protein>
    <submittedName>
        <fullName evidence="1">Uncharacterized protein</fullName>
    </submittedName>
</protein>
<reference evidence="1" key="1">
    <citation type="submission" date="2014-12" db="EMBL/GenBank/DDBJ databases">
        <title>Insight into the proteome of Arion vulgaris.</title>
        <authorList>
            <person name="Aradska J."/>
            <person name="Bulat T."/>
            <person name="Smidak R."/>
            <person name="Sarate P."/>
            <person name="Gangsoo J."/>
            <person name="Sialana F."/>
            <person name="Bilban M."/>
            <person name="Lubec G."/>
        </authorList>
    </citation>
    <scope>NUCLEOTIDE SEQUENCE</scope>
    <source>
        <tissue evidence="1">Skin</tissue>
    </source>
</reference>
<gene>
    <name evidence="1" type="primary">ORF52771</name>
</gene>
<accession>A0A0B6Z8P1</accession>
<sequence length="87" mass="9857">MFKPWLINSSRKKLLYQNSHFPGGSSCPPLPQRINDHEDKNFREIPQVICQSPMRNMIQQISSHFNVTDTEEAVGLVKGGSVRTTST</sequence>
<dbReference type="PROSITE" id="PS51257">
    <property type="entry name" value="PROKAR_LIPOPROTEIN"/>
    <property type="match status" value="1"/>
</dbReference>
<organism evidence="1">
    <name type="scientific">Arion vulgaris</name>
    <dbReference type="NCBI Taxonomy" id="1028688"/>
    <lineage>
        <taxon>Eukaryota</taxon>
        <taxon>Metazoa</taxon>
        <taxon>Spiralia</taxon>
        <taxon>Lophotrochozoa</taxon>
        <taxon>Mollusca</taxon>
        <taxon>Gastropoda</taxon>
        <taxon>Heterobranchia</taxon>
        <taxon>Euthyneura</taxon>
        <taxon>Panpulmonata</taxon>
        <taxon>Eupulmonata</taxon>
        <taxon>Stylommatophora</taxon>
        <taxon>Helicina</taxon>
        <taxon>Arionoidea</taxon>
        <taxon>Arionidae</taxon>
        <taxon>Arion</taxon>
    </lineage>
</organism>
<proteinExistence type="predicted"/>
<dbReference type="AlphaFoldDB" id="A0A0B6Z8P1"/>
<evidence type="ECO:0000313" key="1">
    <source>
        <dbReference type="EMBL" id="CEK64747.1"/>
    </source>
</evidence>
<dbReference type="EMBL" id="HACG01017882">
    <property type="protein sequence ID" value="CEK64747.1"/>
    <property type="molecule type" value="Transcribed_RNA"/>
</dbReference>